<dbReference type="Proteomes" id="UP000451233">
    <property type="component" value="Unassembled WGS sequence"/>
</dbReference>
<sequence length="161" mass="18077">MKYREEQHFNPLIIALVFIPEILMLILVLTGREKIAITPLAIGLAVSVAVALVFKALKLETVIDETGISYRFAPFQPLKTYPWTGIRKAKLREYSPLMEYGGWGYRFAFGAGTAVNMSGHNGLQLEFNSGRKLLIGTRKPMELASFLSNLQSEYHLDQIVS</sequence>
<reference evidence="2 3" key="1">
    <citation type="submission" date="2019-11" db="EMBL/GenBank/DDBJ databases">
        <title>Pedobacter sp. HMF7056 Genome sequencing and assembly.</title>
        <authorList>
            <person name="Kang H."/>
            <person name="Kim H."/>
            <person name="Joh K."/>
        </authorList>
    </citation>
    <scope>NUCLEOTIDE SEQUENCE [LARGE SCALE GENOMIC DNA]</scope>
    <source>
        <strain evidence="2 3">HMF7056</strain>
    </source>
</reference>
<proteinExistence type="predicted"/>
<keyword evidence="1" id="KW-1133">Transmembrane helix</keyword>
<dbReference type="AlphaFoldDB" id="A0A7K1XXC5"/>
<feature type="transmembrane region" description="Helical" evidence="1">
    <location>
        <begin position="35"/>
        <end position="54"/>
    </location>
</feature>
<evidence type="ECO:0008006" key="4">
    <source>
        <dbReference type="Google" id="ProtNLM"/>
    </source>
</evidence>
<keyword evidence="1" id="KW-0812">Transmembrane</keyword>
<dbReference type="RefSeq" id="WP_160906643.1">
    <property type="nucleotide sequence ID" value="NZ_WVHS01000002.1"/>
</dbReference>
<evidence type="ECO:0000313" key="2">
    <source>
        <dbReference type="EMBL" id="MXV15665.1"/>
    </source>
</evidence>
<organism evidence="2 3">
    <name type="scientific">Hufsiella ginkgonis</name>
    <dbReference type="NCBI Taxonomy" id="2695274"/>
    <lineage>
        <taxon>Bacteria</taxon>
        <taxon>Pseudomonadati</taxon>
        <taxon>Bacteroidota</taxon>
        <taxon>Sphingobacteriia</taxon>
        <taxon>Sphingobacteriales</taxon>
        <taxon>Sphingobacteriaceae</taxon>
        <taxon>Hufsiella</taxon>
    </lineage>
</organism>
<dbReference type="EMBL" id="WVHS01000002">
    <property type="protein sequence ID" value="MXV15665.1"/>
    <property type="molecule type" value="Genomic_DNA"/>
</dbReference>
<protein>
    <recommendedName>
        <fullName evidence="4">Bacterial Pleckstrin homology domain-containing protein</fullName>
    </recommendedName>
</protein>
<comment type="caution">
    <text evidence="2">The sequence shown here is derived from an EMBL/GenBank/DDBJ whole genome shotgun (WGS) entry which is preliminary data.</text>
</comment>
<gene>
    <name evidence="2" type="ORF">GS398_10145</name>
</gene>
<feature type="transmembrane region" description="Helical" evidence="1">
    <location>
        <begin position="12"/>
        <end position="29"/>
    </location>
</feature>
<keyword evidence="3" id="KW-1185">Reference proteome</keyword>
<evidence type="ECO:0000313" key="3">
    <source>
        <dbReference type="Proteomes" id="UP000451233"/>
    </source>
</evidence>
<accession>A0A7K1XXC5</accession>
<keyword evidence="1" id="KW-0472">Membrane</keyword>
<name>A0A7K1XXC5_9SPHI</name>
<evidence type="ECO:0000256" key="1">
    <source>
        <dbReference type="SAM" id="Phobius"/>
    </source>
</evidence>